<organism evidence="6 7">
    <name type="scientific">Streptomyces rapamycinicus (strain ATCC 29253 / DSM 41530 / NRRL 5491 / AYB-994)</name>
    <name type="common">Streptomyces hygroscopicus (strain ATCC 29253)</name>
    <dbReference type="NCBI Taxonomy" id="1343740"/>
    <lineage>
        <taxon>Bacteria</taxon>
        <taxon>Bacillati</taxon>
        <taxon>Actinomycetota</taxon>
        <taxon>Actinomycetes</taxon>
        <taxon>Kitasatosporales</taxon>
        <taxon>Streptomycetaceae</taxon>
        <taxon>Streptomyces</taxon>
        <taxon>Streptomyces violaceusniger group</taxon>
    </lineage>
</organism>
<comment type="caution">
    <text evidence="6">The sequence shown here is derived from an EMBL/GenBank/DDBJ whole genome shotgun (WGS) entry which is preliminary data.</text>
</comment>
<evidence type="ECO:0000259" key="5">
    <source>
        <dbReference type="SMART" id="SM00530"/>
    </source>
</evidence>
<dbReference type="PROSITE" id="PS50082">
    <property type="entry name" value="WD_REPEATS_2"/>
    <property type="match status" value="10"/>
</dbReference>
<feature type="repeat" description="WD" evidence="3">
    <location>
        <begin position="637"/>
        <end position="678"/>
    </location>
</feature>
<feature type="repeat" description="WD" evidence="3">
    <location>
        <begin position="862"/>
        <end position="894"/>
    </location>
</feature>
<dbReference type="PRINTS" id="PR00320">
    <property type="entry name" value="GPROTEINBRPT"/>
</dbReference>
<dbReference type="PANTHER" id="PTHR22847">
    <property type="entry name" value="WD40 REPEAT PROTEIN"/>
    <property type="match status" value="1"/>
</dbReference>
<dbReference type="InterPro" id="IPR001680">
    <property type="entry name" value="WD40_rpt"/>
</dbReference>
<dbReference type="PROSITE" id="PS50294">
    <property type="entry name" value="WD_REPEATS_REGION"/>
    <property type="match status" value="8"/>
</dbReference>
<dbReference type="Proteomes" id="UP000281594">
    <property type="component" value="Unassembled WGS sequence"/>
</dbReference>
<keyword evidence="1 3" id="KW-0853">WD repeat</keyword>
<dbReference type="Pfam" id="PF00400">
    <property type="entry name" value="WD40"/>
    <property type="match status" value="11"/>
</dbReference>
<dbReference type="Gene3D" id="2.130.10.10">
    <property type="entry name" value="YVTN repeat-like/Quinoprotein amine dehydrogenase"/>
    <property type="match status" value="4"/>
</dbReference>
<dbReference type="CDD" id="cd00093">
    <property type="entry name" value="HTH_XRE"/>
    <property type="match status" value="1"/>
</dbReference>
<feature type="domain" description="HTH cro/C1-type" evidence="5">
    <location>
        <begin position="21"/>
        <end position="77"/>
    </location>
</feature>
<dbReference type="InterPro" id="IPR027417">
    <property type="entry name" value="P-loop_NTPase"/>
</dbReference>
<protein>
    <recommendedName>
        <fullName evidence="5">HTH cro/C1-type domain-containing protein</fullName>
    </recommendedName>
</protein>
<dbReference type="InterPro" id="IPR001387">
    <property type="entry name" value="Cro/C1-type_HTH"/>
</dbReference>
<feature type="repeat" description="WD" evidence="3">
    <location>
        <begin position="1022"/>
        <end position="1063"/>
    </location>
</feature>
<feature type="repeat" description="WD" evidence="3">
    <location>
        <begin position="937"/>
        <end position="970"/>
    </location>
</feature>
<feature type="repeat" description="WD" evidence="3">
    <location>
        <begin position="1106"/>
        <end position="1147"/>
    </location>
</feature>
<feature type="compositionally biased region" description="Polar residues" evidence="4">
    <location>
        <begin position="1167"/>
        <end position="1178"/>
    </location>
</feature>
<dbReference type="InterPro" id="IPR049052">
    <property type="entry name" value="nSTAND1"/>
</dbReference>
<gene>
    <name evidence="6" type="ORF">D3C57_144910</name>
</gene>
<dbReference type="EMBL" id="QYCY01000004">
    <property type="protein sequence ID" value="RLV71827.1"/>
    <property type="molecule type" value="Genomic_DNA"/>
</dbReference>
<feature type="repeat" description="WD" evidence="3">
    <location>
        <begin position="595"/>
        <end position="627"/>
    </location>
</feature>
<evidence type="ECO:0000256" key="4">
    <source>
        <dbReference type="SAM" id="MobiDB-lite"/>
    </source>
</evidence>
<feature type="repeat" description="WD" evidence="3">
    <location>
        <begin position="981"/>
        <end position="1021"/>
    </location>
</feature>
<evidence type="ECO:0000313" key="6">
    <source>
        <dbReference type="EMBL" id="RLV71827.1"/>
    </source>
</evidence>
<dbReference type="SMART" id="SM00320">
    <property type="entry name" value="WD40"/>
    <property type="match status" value="13"/>
</dbReference>
<dbReference type="CDD" id="cd00200">
    <property type="entry name" value="WD40"/>
    <property type="match status" value="2"/>
</dbReference>
<dbReference type="InterPro" id="IPR019775">
    <property type="entry name" value="WD40_repeat_CS"/>
</dbReference>
<feature type="repeat" description="WD" evidence="3">
    <location>
        <begin position="1148"/>
        <end position="1180"/>
    </location>
</feature>
<dbReference type="SMART" id="SM00530">
    <property type="entry name" value="HTH_XRE"/>
    <property type="match status" value="1"/>
</dbReference>
<keyword evidence="2" id="KW-0677">Repeat</keyword>
<dbReference type="Pfam" id="PF20703">
    <property type="entry name" value="nSTAND1"/>
    <property type="match status" value="1"/>
</dbReference>
<dbReference type="InterPro" id="IPR036322">
    <property type="entry name" value="WD40_repeat_dom_sf"/>
</dbReference>
<dbReference type="InterPro" id="IPR015943">
    <property type="entry name" value="WD40/YVTN_repeat-like_dom_sf"/>
</dbReference>
<dbReference type="PROSITE" id="PS00678">
    <property type="entry name" value="WD_REPEATS_1"/>
    <property type="match status" value="4"/>
</dbReference>
<dbReference type="RefSeq" id="WP_148717913.1">
    <property type="nucleotide sequence ID" value="NZ_QYCY01000004.1"/>
</dbReference>
<feature type="region of interest" description="Disordered" evidence="4">
    <location>
        <begin position="892"/>
        <end position="911"/>
    </location>
</feature>
<evidence type="ECO:0000313" key="7">
    <source>
        <dbReference type="Proteomes" id="UP000281594"/>
    </source>
</evidence>
<sequence length="1193" mass="128963">MGRPEKPIDPQGGPVARFACELRKLRDEAGAPGYRSMARRAGYSAATLSQAAGGERLPTLPVALAYVRACHGDVGEWRRRWGQVDAEITAVPRPLEEDGEPPYRGLERFEPGDAELFFGREETTTQLETMARRHRLSVVVGASGSGKSSLLRAGLIPRLRRSGQDAGQRPAAVRVLTPGARPMHHADLLAPAEGAGDTWVLVDQFEELFTLCASPADRAAFLECLLAAREPGSRLRVVLALRADFFARCTENHALAAALNDATLLVGPMTTQQLRMAIVRPAQARGLNVERDLTAHILDEVTDEPGALPLMSHALLETWRRRRGHILTLQAYEAAGGLRGAIARTAEDAYHQLTPAQATLARRILLRLIAPGDGTEDTHRPTPRTEFTAADSEATADTDAVLDRLVRARLLTVDDGTVFLAHEKLITTWPRLQGWIIEERDRIRLHRQLTHDALAWHDLDRDAGVLYRGTRLAQAGETFTGTGRDGLNPLEAVFLDASLLAGRRHERRTRRTLITLATLLCLALIATALALQQTLRATEKSRLATSRALAATALGQMDRYPERAYALARRAYRQAHSTEARGSLLSTYAATHGQLAGHTRLITAVTFSPKGRVLATAGADHTIKLWDPDNGWLLGTLLGHSASVTAVAFSSDGTTLASASSDGTVRLWDLRTHRTKAVLKASYSALTSVVFSPDGRILATASEDGATRLWDVTDRRTRAVLRQPGAVWGVAFSPDGRTVVTGGDDDNNGRVRLWNAATGAERARLNPRGRLVGPVAFSPDGRTLAAGSYREGITLWRTSDLEPRAHLKRPEDSVSSLAFTPDGKSLLALASYSGIRSGIRVWNLQLKRSTASLGDGTALRATVAVSSDGKRVAAADNDGVTRVWDTSTGRVSRQWPQQRPYPNAPAFSPSGHELAVPDSTGAVTRWDPASRRVRAQLPGHSGQVRNVAYSPNRNTMVIGSPDGAIELWKLTRQGGHRLATLGQHNKEVFAVAFSPDGRTVASAGFRTVRLWDVASRRLLAVLQGHEGAVQSVDFSPDGRTLVSAGARDTARLWDVSTHRATRVLTGHRSGVWDTAFSPDGKTVGTASLDGMARLWDRASGKVIAILKGHTGAVRGIAFSPDGRTLATVGSDSSVRLWDARTHHPTAVLQGHTSEVTFAAFSPDGHTLATTGTDQTTRLWETDPHRAGDTGPNH</sequence>
<name>A0A3L8QWZ1_STRRN</name>
<dbReference type="AlphaFoldDB" id="A0A3L8QWZ1"/>
<dbReference type="STRING" id="1343740.M271_49845"/>
<feature type="region of interest" description="Disordered" evidence="4">
    <location>
        <begin position="1166"/>
        <end position="1193"/>
    </location>
</feature>
<reference evidence="6 7" key="1">
    <citation type="journal article" date="2018" name="J. Biol. Chem.">
        <title>Discovery of the actinoplanic acid pathway in Streptomyces rapamycinicus reveals a genetically conserved synergism with rapamycin.</title>
        <authorList>
            <person name="Mrak P."/>
            <person name="Krastel P."/>
            <person name="Pivk Lukancic P."/>
            <person name="Tao J."/>
            <person name="Pistorius D."/>
            <person name="Moore C.M."/>
        </authorList>
    </citation>
    <scope>NUCLEOTIDE SEQUENCE [LARGE SCALE GENOMIC DNA]</scope>
    <source>
        <strain evidence="6 7">NRRL 5491</strain>
    </source>
</reference>
<proteinExistence type="predicted"/>
<evidence type="ECO:0000256" key="1">
    <source>
        <dbReference type="ARBA" id="ARBA00022574"/>
    </source>
</evidence>
<evidence type="ECO:0000256" key="3">
    <source>
        <dbReference type="PROSITE-ProRule" id="PRU00221"/>
    </source>
</evidence>
<dbReference type="InterPro" id="IPR020472">
    <property type="entry name" value="WD40_PAC1"/>
</dbReference>
<dbReference type="SUPFAM" id="SSF52540">
    <property type="entry name" value="P-loop containing nucleoside triphosphate hydrolases"/>
    <property type="match status" value="1"/>
</dbReference>
<dbReference type="SUPFAM" id="SSF50978">
    <property type="entry name" value="WD40 repeat-like"/>
    <property type="match status" value="2"/>
</dbReference>
<feature type="repeat" description="WD" evidence="3">
    <location>
        <begin position="679"/>
        <end position="720"/>
    </location>
</feature>
<dbReference type="PANTHER" id="PTHR22847:SF637">
    <property type="entry name" value="WD REPEAT DOMAIN 5B"/>
    <property type="match status" value="1"/>
</dbReference>
<feature type="repeat" description="WD" evidence="3">
    <location>
        <begin position="1064"/>
        <end position="1105"/>
    </location>
</feature>
<accession>A0A3L8QWZ1</accession>
<evidence type="ECO:0000256" key="2">
    <source>
        <dbReference type="ARBA" id="ARBA00022737"/>
    </source>
</evidence>